<evidence type="ECO:0000256" key="1">
    <source>
        <dbReference type="ARBA" id="ARBA00010928"/>
    </source>
</evidence>
<dbReference type="NCBIfam" id="NF008607">
    <property type="entry name" value="PRK11579.1"/>
    <property type="match status" value="1"/>
</dbReference>
<dbReference type="InterPro" id="IPR004104">
    <property type="entry name" value="Gfo/Idh/MocA-like_OxRdtase_C"/>
</dbReference>
<proteinExistence type="inferred from homology"/>
<dbReference type="InterPro" id="IPR036291">
    <property type="entry name" value="NAD(P)-bd_dom_sf"/>
</dbReference>
<dbReference type="Pfam" id="PF01408">
    <property type="entry name" value="GFO_IDH_MocA"/>
    <property type="match status" value="1"/>
</dbReference>
<dbReference type="EMBL" id="FMTS01000001">
    <property type="protein sequence ID" value="SCW38564.1"/>
    <property type="molecule type" value="Genomic_DNA"/>
</dbReference>
<dbReference type="Proteomes" id="UP000199150">
    <property type="component" value="Unassembled WGS sequence"/>
</dbReference>
<dbReference type="PANTHER" id="PTHR43708:SF5">
    <property type="entry name" value="CONSERVED EXPRESSED OXIDOREDUCTASE (EUROFUNG)-RELATED"/>
    <property type="match status" value="1"/>
</dbReference>
<reference evidence="6" key="1">
    <citation type="submission" date="2016-10" db="EMBL/GenBank/DDBJ databases">
        <authorList>
            <person name="Varghese N."/>
            <person name="Submissions S."/>
        </authorList>
    </citation>
    <scope>NUCLEOTIDE SEQUENCE [LARGE SCALE GENOMIC DNA]</scope>
    <source>
        <strain evidence="6">CGMCC 1.3431</strain>
    </source>
</reference>
<dbReference type="InterPro" id="IPR000683">
    <property type="entry name" value="Gfo/Idh/MocA-like_OxRdtase_N"/>
</dbReference>
<dbReference type="RefSeq" id="WP_090644036.1">
    <property type="nucleotide sequence ID" value="NZ_CBCRYE010000001.1"/>
</dbReference>
<dbReference type="InterPro" id="IPR051317">
    <property type="entry name" value="Gfo/Idh/MocA_oxidoreduct"/>
</dbReference>
<dbReference type="SUPFAM" id="SSF51735">
    <property type="entry name" value="NAD(P)-binding Rossmann-fold domains"/>
    <property type="match status" value="1"/>
</dbReference>
<feature type="domain" description="Gfo/Idh/MocA-like oxidoreductase N-terminal" evidence="3">
    <location>
        <begin position="5"/>
        <end position="121"/>
    </location>
</feature>
<protein>
    <submittedName>
        <fullName evidence="5">Predicted dehydrogenase</fullName>
    </submittedName>
</protein>
<evidence type="ECO:0000313" key="6">
    <source>
        <dbReference type="Proteomes" id="UP000199150"/>
    </source>
</evidence>
<comment type="similarity">
    <text evidence="1">Belongs to the Gfo/Idh/MocA family.</text>
</comment>
<keyword evidence="2" id="KW-0560">Oxidoreductase</keyword>
<feature type="domain" description="Gfo/Idh/MocA-like oxidoreductase C-terminal" evidence="4">
    <location>
        <begin position="139"/>
        <end position="341"/>
    </location>
</feature>
<dbReference type="Gene3D" id="3.40.50.720">
    <property type="entry name" value="NAD(P)-binding Rossmann-like Domain"/>
    <property type="match status" value="1"/>
</dbReference>
<dbReference type="AlphaFoldDB" id="A0A1G4Q1R3"/>
<sequence>MANVKTALAGYGYAGKTIHAPLIRAAKGLELTTVVSSRPADVLADLPGMTVAPDLTTALADPAIELVVIATPNEIHASMAHEALDAGKHVVIDKPFALSVAEGESVLAHAERVGKKVSVFHCRRWDSNYLTLQTLRPHLGDLYQVVLRYDRLRPVVRNRWRERAGPGSGIWFDLGSHLVDQAISLFGWPEWISADIAGQRPGAQTDDYFHALLGYGPLRVILHSSMMTTIPGPALEVQGANGAFVKFGMDTQEEMLKTGRTPGDAGWGIDPVMGIFTPVAGEIAGQSQEVTAAPGNYLAYYEAIAKTIRENAPNPVTGEDALKVMKVLELGFVSSREGRKVFI</sequence>
<dbReference type="OrthoDB" id="9792935at2"/>
<gene>
    <name evidence="5" type="ORF">SAMN02927928_0856</name>
</gene>
<dbReference type="GO" id="GO:0000166">
    <property type="term" value="F:nucleotide binding"/>
    <property type="evidence" value="ECO:0007669"/>
    <property type="project" value="InterPro"/>
</dbReference>
<dbReference type="Pfam" id="PF02894">
    <property type="entry name" value="GFO_IDH_MocA_C"/>
    <property type="match status" value="1"/>
</dbReference>
<dbReference type="GO" id="GO:0016491">
    <property type="term" value="F:oxidoreductase activity"/>
    <property type="evidence" value="ECO:0007669"/>
    <property type="project" value="UniProtKB-KW"/>
</dbReference>
<dbReference type="PANTHER" id="PTHR43708">
    <property type="entry name" value="CONSERVED EXPRESSED OXIDOREDUCTASE (EUROFUNG)"/>
    <property type="match status" value="1"/>
</dbReference>
<evidence type="ECO:0000259" key="3">
    <source>
        <dbReference type="Pfam" id="PF01408"/>
    </source>
</evidence>
<accession>A0A1G4Q1R3</accession>
<name>A0A1G4Q1R3_9CAUL</name>
<evidence type="ECO:0000259" key="4">
    <source>
        <dbReference type="Pfam" id="PF02894"/>
    </source>
</evidence>
<evidence type="ECO:0000313" key="5">
    <source>
        <dbReference type="EMBL" id="SCW38564.1"/>
    </source>
</evidence>
<evidence type="ECO:0000256" key="2">
    <source>
        <dbReference type="ARBA" id="ARBA00023002"/>
    </source>
</evidence>
<dbReference type="STRING" id="260084.SAMN02927928_0856"/>
<organism evidence="5 6">
    <name type="scientific">Asticcacaulis taihuensis</name>
    <dbReference type="NCBI Taxonomy" id="260084"/>
    <lineage>
        <taxon>Bacteria</taxon>
        <taxon>Pseudomonadati</taxon>
        <taxon>Pseudomonadota</taxon>
        <taxon>Alphaproteobacteria</taxon>
        <taxon>Caulobacterales</taxon>
        <taxon>Caulobacteraceae</taxon>
        <taxon>Asticcacaulis</taxon>
    </lineage>
</organism>
<dbReference type="Gene3D" id="3.30.360.10">
    <property type="entry name" value="Dihydrodipicolinate Reductase, domain 2"/>
    <property type="match status" value="1"/>
</dbReference>
<dbReference type="SUPFAM" id="SSF55347">
    <property type="entry name" value="Glyceraldehyde-3-phosphate dehydrogenase-like, C-terminal domain"/>
    <property type="match status" value="1"/>
</dbReference>
<keyword evidence="6" id="KW-1185">Reference proteome</keyword>